<organism evidence="9 10">
    <name type="scientific">Vagococcus carniphilus</name>
    <dbReference type="NCBI Taxonomy" id="218144"/>
    <lineage>
        <taxon>Bacteria</taxon>
        <taxon>Bacillati</taxon>
        <taxon>Bacillota</taxon>
        <taxon>Bacilli</taxon>
        <taxon>Lactobacillales</taxon>
        <taxon>Enterococcaceae</taxon>
        <taxon>Vagococcus</taxon>
    </lineage>
</organism>
<feature type="transmembrane region" description="Helical" evidence="6">
    <location>
        <begin position="132"/>
        <end position="153"/>
    </location>
</feature>
<feature type="transmembrane region" description="Helical" evidence="6">
    <location>
        <begin position="273"/>
        <end position="290"/>
    </location>
</feature>
<dbReference type="PROSITE" id="PS50850">
    <property type="entry name" value="MFS"/>
    <property type="match status" value="1"/>
</dbReference>
<dbReference type="CDD" id="cd17339">
    <property type="entry name" value="MFS_NIMT_CynX_like"/>
    <property type="match status" value="1"/>
</dbReference>
<keyword evidence="4 6" id="KW-1133">Transmembrane helix</keyword>
<feature type="transmembrane region" description="Helical" evidence="6">
    <location>
        <begin position="98"/>
        <end position="120"/>
    </location>
</feature>
<evidence type="ECO:0000256" key="6">
    <source>
        <dbReference type="SAM" id="Phobius"/>
    </source>
</evidence>
<dbReference type="RefSeq" id="WP_126795167.1">
    <property type="nucleotide sequence ID" value="NZ_CP060720.1"/>
</dbReference>
<dbReference type="SUPFAM" id="SSF103473">
    <property type="entry name" value="MFS general substrate transporter"/>
    <property type="match status" value="1"/>
</dbReference>
<name>A0A430AWB8_9ENTE</name>
<feature type="transmembrane region" description="Helical" evidence="6">
    <location>
        <begin position="245"/>
        <end position="264"/>
    </location>
</feature>
<evidence type="ECO:0000256" key="2">
    <source>
        <dbReference type="ARBA" id="ARBA00022448"/>
    </source>
</evidence>
<comment type="subcellular location">
    <subcellularLocation>
        <location evidence="1">Cell membrane</location>
        <topology evidence="1">Multi-pass membrane protein</topology>
    </subcellularLocation>
</comment>
<dbReference type="PANTHER" id="PTHR23523:SF2">
    <property type="entry name" value="2-NITROIMIDAZOLE TRANSPORTER"/>
    <property type="match status" value="1"/>
</dbReference>
<keyword evidence="5 6" id="KW-0472">Membrane</keyword>
<feature type="transmembrane region" description="Helical" evidence="6">
    <location>
        <begin position="296"/>
        <end position="318"/>
    </location>
</feature>
<keyword evidence="10" id="KW-1185">Reference proteome</keyword>
<dbReference type="EMBL" id="NGKB01000011">
    <property type="protein sequence ID" value="RSU12336.1"/>
    <property type="molecule type" value="Genomic_DNA"/>
</dbReference>
<dbReference type="InterPro" id="IPR036259">
    <property type="entry name" value="MFS_trans_sf"/>
</dbReference>
<feature type="transmembrane region" description="Helical" evidence="6">
    <location>
        <begin position="338"/>
        <end position="354"/>
    </location>
</feature>
<evidence type="ECO:0000259" key="7">
    <source>
        <dbReference type="PROSITE" id="PS50850"/>
    </source>
</evidence>
<evidence type="ECO:0000256" key="3">
    <source>
        <dbReference type="ARBA" id="ARBA00022692"/>
    </source>
</evidence>
<feature type="domain" description="Major facilitator superfamily (MFS) profile" evidence="7">
    <location>
        <begin position="5"/>
        <end position="386"/>
    </location>
</feature>
<dbReference type="Proteomes" id="UP000288028">
    <property type="component" value="Unassembled WGS sequence"/>
</dbReference>
<dbReference type="Pfam" id="PF07690">
    <property type="entry name" value="MFS_1"/>
    <property type="match status" value="1"/>
</dbReference>
<evidence type="ECO:0000313" key="9">
    <source>
        <dbReference type="EMBL" id="RSU12336.1"/>
    </source>
</evidence>
<dbReference type="InterPro" id="IPR020846">
    <property type="entry name" value="MFS_dom"/>
</dbReference>
<dbReference type="PANTHER" id="PTHR23523">
    <property type="match status" value="1"/>
</dbReference>
<evidence type="ECO:0000256" key="4">
    <source>
        <dbReference type="ARBA" id="ARBA00022989"/>
    </source>
</evidence>
<dbReference type="GO" id="GO:0005886">
    <property type="term" value="C:plasma membrane"/>
    <property type="evidence" value="ECO:0007669"/>
    <property type="project" value="UniProtKB-SubCell"/>
</dbReference>
<reference evidence="8" key="2">
    <citation type="submission" date="2023-03" db="EMBL/GenBank/DDBJ databases">
        <authorList>
            <person name="Shen W."/>
            <person name="Cai J."/>
        </authorList>
    </citation>
    <scope>NUCLEOTIDE SEQUENCE</scope>
    <source>
        <strain evidence="8">P96-3</strain>
    </source>
</reference>
<evidence type="ECO:0000256" key="5">
    <source>
        <dbReference type="ARBA" id="ARBA00023136"/>
    </source>
</evidence>
<dbReference type="OrthoDB" id="9797740at2"/>
<accession>A0A430AWB8</accession>
<feature type="transmembrane region" description="Helical" evidence="6">
    <location>
        <begin position="75"/>
        <end position="92"/>
    </location>
</feature>
<dbReference type="InterPro" id="IPR011701">
    <property type="entry name" value="MFS"/>
</dbReference>
<dbReference type="InterPro" id="IPR052524">
    <property type="entry name" value="MFS_Cyanate_Porter"/>
</dbReference>
<feature type="transmembrane region" description="Helical" evidence="6">
    <location>
        <begin position="165"/>
        <end position="183"/>
    </location>
</feature>
<evidence type="ECO:0000313" key="10">
    <source>
        <dbReference type="Proteomes" id="UP000288028"/>
    </source>
</evidence>
<dbReference type="AlphaFoldDB" id="A0A430AWB8"/>
<feature type="transmembrane region" description="Helical" evidence="6">
    <location>
        <begin position="360"/>
        <end position="379"/>
    </location>
</feature>
<proteinExistence type="predicted"/>
<dbReference type="EMBL" id="JARQBZ010000013">
    <property type="protein sequence ID" value="MDT2834066.1"/>
    <property type="molecule type" value="Genomic_DNA"/>
</dbReference>
<dbReference type="Gene3D" id="1.20.1250.20">
    <property type="entry name" value="MFS general substrate transporter like domains"/>
    <property type="match status" value="2"/>
</dbReference>
<feature type="transmembrane region" description="Helical" evidence="6">
    <location>
        <begin position="45"/>
        <end position="63"/>
    </location>
</feature>
<sequence length="388" mass="41545">MKKKMNYLLLLGIVLVATNLRAPITSVGPLVGVITEHLNLTGAQAGLITTIPLLSFAIISPIAPKLAKKYGIEKTILMSLILLIIGLGVRFIPTLATLFLGTMILGCAIAVCNVLIPSLVKKEFSEQSGLVTGIYSVSMNLTGAIASGVSIPLVQTIGFDWNKALGLWTILAILALIGWLPQLKQEHEPNKNEEAAIESSIWHSSLAWSVTLFMGIQSFIFYVLVAWLPEMLISQGVNSSKAGGMLSLLQLTLLPITFIIPIVAEKRENQKSLVFTSFALFSLGIVGLMFSQMFVITLAIMAIGVAGGIAFSLSMMFFNLRTTSPKEAAELSGMAQSIGYLLAAVGPFLFGLLHDLTNGWQSSLILLLGITIVLLFVGLKAGANKKIS</sequence>
<dbReference type="GO" id="GO:0022857">
    <property type="term" value="F:transmembrane transporter activity"/>
    <property type="evidence" value="ECO:0007669"/>
    <property type="project" value="InterPro"/>
</dbReference>
<dbReference type="Proteomes" id="UP001268577">
    <property type="component" value="Unassembled WGS sequence"/>
</dbReference>
<comment type="caution">
    <text evidence="9">The sequence shown here is derived from an EMBL/GenBank/DDBJ whole genome shotgun (WGS) entry which is preliminary data.</text>
</comment>
<dbReference type="GeneID" id="95581162"/>
<protein>
    <submittedName>
        <fullName evidence="9">MFS transporter</fullName>
    </submittedName>
</protein>
<evidence type="ECO:0000313" key="8">
    <source>
        <dbReference type="EMBL" id="MDT2834066.1"/>
    </source>
</evidence>
<reference evidence="9 10" key="1">
    <citation type="submission" date="2017-05" db="EMBL/GenBank/DDBJ databases">
        <title>Vagococcus spp. assemblies.</title>
        <authorList>
            <person name="Gulvik C.A."/>
        </authorList>
    </citation>
    <scope>NUCLEOTIDE SEQUENCE [LARGE SCALE GENOMIC DNA]</scope>
    <source>
        <strain evidence="9 10">SS1714</strain>
    </source>
</reference>
<gene>
    <name evidence="9" type="ORF">CBF28_10880</name>
    <name evidence="8" type="ORF">P7H70_08350</name>
</gene>
<evidence type="ECO:0000256" key="1">
    <source>
        <dbReference type="ARBA" id="ARBA00004651"/>
    </source>
</evidence>
<keyword evidence="2" id="KW-0813">Transport</keyword>
<feature type="transmembrane region" description="Helical" evidence="6">
    <location>
        <begin position="204"/>
        <end position="225"/>
    </location>
</feature>
<keyword evidence="3 6" id="KW-0812">Transmembrane</keyword>